<feature type="repeat" description="WD" evidence="3">
    <location>
        <begin position="638"/>
        <end position="679"/>
    </location>
</feature>
<sequence length="1215" mass="134915">MPEQLDIKQTVQETEYAATSAAGDAIITITNYYYRENSQATCVQPADISVDDNLPCPYHGLFHFNPEDAEFFFGRDVFVAELFRATQIRSFIPVLGASGSGKSSVVFAGLVPQLQKEGHWKFTHFRPGSDPFHALSLALVPLYEPNLDVTDRIARARKLAGYFRDDLPVSDIFVQIQQQHPNDRVLLIADQFEELYTLCGDEEMRRSFLDKLLTSFQSPTNKSPPSTVLVATMRADFLGNALSYRPFADMLQMGDIKLGSMNREELSQIIEKPAVKLGVNFEAGLVKRILNDVDHEPGNLPLLEFALTLLWERRTGKQLTHAAYEAIGEVKGALASYADENYQHISPEEREQVRRIFIQLVHPGEGTADTRRLATKAELGEAKWSLVKQLADARLVVTSRNAVNQETVEVVHEALIQNWSELRQWMAADHHFRAWQDRLRAAMHQWEEANQDDGALLRGVPLVEAENWLHKRPEDLSQGEQNFIQTSLVLRDKEKKERDRRKRLTMFGLTSFSAVALSLAGFAGWQWQQSEIAQLNILTKSSKNLFASNQQLDAVITSLKAGKLLKQIFWTEAITRTEVVGELRRAIYEIRERNRLEGHTNTVYSVSFSPDGRLLASASGDKTIKIWDVTKGKEIRTLTGHSNNVFSVSFSPDSQKLASASGDKTIKIWDVTTGKAIRTLTGHHDWVYSVRFSPNGRLLASTSNDKTIKIWDVTTDEPIRTLTGHRDWVNSIRFSSDGRLLASASADKTIKIWDVTTGQLIKTLTGHRDWVKSLSLSPNGQLLASASRDKTIKLWNITTGQLLKTLTGHTDGVKSISFSPDGQKLASASDDKTIKLWDVATSKEIYTLAGHSSFIWSINFSPDGQLLASASGDKTIKLWDVATTKSLKTLTGHTDGVKSISFTPDGQKLASASVDNTIKLWDVTTGQLLKTLTGHRDSVYSVSFSPNGQLLASAASSDNIIKLWDIATGQLFKTLTGHSDSVNHVSFSPDGQKLASASGDKTIKLWDVATGKSLKTFTGHNDGVNSIIFSPDGQKLASASGDNTIKLWDISTGKEIRTFIGHNNGVLSLSFSPDGRLLASASRDKTIKLWDIGTGKELNTFTDHTDSVHDLSFSPNGQKLASASDDKTIKLWDVATGKLLNTFTEHKSSVNSVSFSPDGQLLASTSDDKTIILWNLTDDLWYSGLDRLLTRNCERVRGYLQNNPNVSHTNRHLCD</sequence>
<dbReference type="InterPro" id="IPR036322">
    <property type="entry name" value="WD40_repeat_dom_sf"/>
</dbReference>
<dbReference type="SUPFAM" id="SSF52540">
    <property type="entry name" value="P-loop containing nucleoside triphosphate hydrolases"/>
    <property type="match status" value="1"/>
</dbReference>
<dbReference type="InterPro" id="IPR020472">
    <property type="entry name" value="WD40_PAC1"/>
</dbReference>
<dbReference type="Pfam" id="PF20703">
    <property type="entry name" value="nSTAND1"/>
    <property type="match status" value="1"/>
</dbReference>
<feature type="repeat" description="WD" evidence="3">
    <location>
        <begin position="932"/>
        <end position="974"/>
    </location>
</feature>
<feature type="repeat" description="WD" evidence="3">
    <location>
        <begin position="722"/>
        <end position="763"/>
    </location>
</feature>
<dbReference type="PRINTS" id="PR00320">
    <property type="entry name" value="GPROTEINBRPT"/>
</dbReference>
<dbReference type="InterPro" id="IPR019775">
    <property type="entry name" value="WD40_repeat_CS"/>
</dbReference>
<accession>A0ABR8HBS9</accession>
<feature type="repeat" description="WD" evidence="3">
    <location>
        <begin position="1143"/>
        <end position="1176"/>
    </location>
</feature>
<dbReference type="PANTHER" id="PTHR14604">
    <property type="entry name" value="WD40 REPEAT PF20"/>
    <property type="match status" value="1"/>
</dbReference>
<feature type="repeat" description="WD" evidence="3">
    <location>
        <begin position="1059"/>
        <end position="1100"/>
    </location>
</feature>
<dbReference type="InterPro" id="IPR050995">
    <property type="entry name" value="WD-F-box_domain-protein"/>
</dbReference>
<dbReference type="SUPFAM" id="SSF50998">
    <property type="entry name" value="Quinoprotein alcohol dehydrogenase-like"/>
    <property type="match status" value="2"/>
</dbReference>
<gene>
    <name evidence="5" type="ORF">H6G94_15995</name>
</gene>
<proteinExistence type="predicted"/>
<feature type="repeat" description="WD" evidence="3">
    <location>
        <begin position="848"/>
        <end position="889"/>
    </location>
</feature>
<keyword evidence="1 3" id="KW-0853">WD repeat</keyword>
<evidence type="ECO:0000313" key="6">
    <source>
        <dbReference type="Proteomes" id="UP000606396"/>
    </source>
</evidence>
<feature type="repeat" description="WD" evidence="3">
    <location>
        <begin position="1101"/>
        <end position="1142"/>
    </location>
</feature>
<organism evidence="5 6">
    <name type="scientific">Nostoc punctiforme FACHB-252</name>
    <dbReference type="NCBI Taxonomy" id="1357509"/>
    <lineage>
        <taxon>Bacteria</taxon>
        <taxon>Bacillati</taxon>
        <taxon>Cyanobacteriota</taxon>
        <taxon>Cyanophyceae</taxon>
        <taxon>Nostocales</taxon>
        <taxon>Nostocaceae</taxon>
        <taxon>Nostoc</taxon>
    </lineage>
</organism>
<dbReference type="RefSeq" id="WP_190950229.1">
    <property type="nucleotide sequence ID" value="NZ_JACJTC010000011.1"/>
</dbReference>
<name>A0ABR8HBS9_NOSPU</name>
<dbReference type="Pfam" id="PF00400">
    <property type="entry name" value="WD40"/>
    <property type="match status" value="9"/>
</dbReference>
<dbReference type="Gene3D" id="2.130.10.10">
    <property type="entry name" value="YVTN repeat-like/Quinoprotein amine dehydrogenase"/>
    <property type="match status" value="7"/>
</dbReference>
<dbReference type="PROSITE" id="PS00678">
    <property type="entry name" value="WD_REPEATS_1"/>
    <property type="match status" value="14"/>
</dbReference>
<dbReference type="SUPFAM" id="SSF50978">
    <property type="entry name" value="WD40 repeat-like"/>
    <property type="match status" value="1"/>
</dbReference>
<dbReference type="InterPro" id="IPR049052">
    <property type="entry name" value="nSTAND1"/>
</dbReference>
<feature type="repeat" description="WD" evidence="3">
    <location>
        <begin position="764"/>
        <end position="805"/>
    </location>
</feature>
<dbReference type="SMART" id="SM00320">
    <property type="entry name" value="WD40"/>
    <property type="match status" value="14"/>
</dbReference>
<dbReference type="PROSITE" id="PS50082">
    <property type="entry name" value="WD_REPEATS_2"/>
    <property type="match status" value="14"/>
</dbReference>
<feature type="repeat" description="WD" evidence="3">
    <location>
        <begin position="596"/>
        <end position="637"/>
    </location>
</feature>
<dbReference type="Proteomes" id="UP000606396">
    <property type="component" value="Unassembled WGS sequence"/>
</dbReference>
<feature type="repeat" description="WD" evidence="3">
    <location>
        <begin position="806"/>
        <end position="847"/>
    </location>
</feature>
<feature type="repeat" description="WD" evidence="3">
    <location>
        <begin position="680"/>
        <end position="721"/>
    </location>
</feature>
<feature type="domain" description="Novel STAND NTPase 1" evidence="4">
    <location>
        <begin position="57"/>
        <end position="453"/>
    </location>
</feature>
<dbReference type="CDD" id="cd00200">
    <property type="entry name" value="WD40"/>
    <property type="match status" value="2"/>
</dbReference>
<dbReference type="Pfam" id="PF25173">
    <property type="entry name" value="Beta-prop_WDR3_1st"/>
    <property type="match status" value="1"/>
</dbReference>
<dbReference type="InterPro" id="IPR027417">
    <property type="entry name" value="P-loop_NTPase"/>
</dbReference>
<keyword evidence="6" id="KW-1185">Reference proteome</keyword>
<feature type="repeat" description="WD" evidence="3">
    <location>
        <begin position="890"/>
        <end position="931"/>
    </location>
</feature>
<evidence type="ECO:0000259" key="4">
    <source>
        <dbReference type="Pfam" id="PF20703"/>
    </source>
</evidence>
<dbReference type="EMBL" id="JACJTC010000011">
    <property type="protein sequence ID" value="MBD2612756.1"/>
    <property type="molecule type" value="Genomic_DNA"/>
</dbReference>
<reference evidence="5 6" key="1">
    <citation type="journal article" date="2020" name="ISME J.">
        <title>Comparative genomics reveals insights into cyanobacterial evolution and habitat adaptation.</title>
        <authorList>
            <person name="Chen M.Y."/>
            <person name="Teng W.K."/>
            <person name="Zhao L."/>
            <person name="Hu C.X."/>
            <person name="Zhou Y.K."/>
            <person name="Han B.P."/>
            <person name="Song L.R."/>
            <person name="Shu W.S."/>
        </authorList>
    </citation>
    <scope>NUCLEOTIDE SEQUENCE [LARGE SCALE GENOMIC DNA]</scope>
    <source>
        <strain evidence="5 6">FACHB-252</strain>
    </source>
</reference>
<keyword evidence="2" id="KW-0677">Repeat</keyword>
<protein>
    <recommendedName>
        <fullName evidence="4">Novel STAND NTPase 1 domain-containing protein</fullName>
    </recommendedName>
</protein>
<dbReference type="InterPro" id="IPR015943">
    <property type="entry name" value="WD40/YVTN_repeat-like_dom_sf"/>
</dbReference>
<dbReference type="PROSITE" id="PS50294">
    <property type="entry name" value="WD_REPEATS_REGION"/>
    <property type="match status" value="14"/>
</dbReference>
<dbReference type="PANTHER" id="PTHR14604:SF4">
    <property type="entry name" value="F-BOX DOMAIN-CONTAINING PROTEIN"/>
    <property type="match status" value="1"/>
</dbReference>
<feature type="repeat" description="WD" evidence="3">
    <location>
        <begin position="1017"/>
        <end position="1058"/>
    </location>
</feature>
<evidence type="ECO:0000256" key="1">
    <source>
        <dbReference type="ARBA" id="ARBA00022574"/>
    </source>
</evidence>
<dbReference type="InterPro" id="IPR001680">
    <property type="entry name" value="WD40_rpt"/>
</dbReference>
<dbReference type="InterPro" id="IPR011047">
    <property type="entry name" value="Quinoprotein_ADH-like_sf"/>
</dbReference>
<comment type="caution">
    <text evidence="5">The sequence shown here is derived from an EMBL/GenBank/DDBJ whole genome shotgun (WGS) entry which is preliminary data.</text>
</comment>
<evidence type="ECO:0000256" key="3">
    <source>
        <dbReference type="PROSITE-ProRule" id="PRU00221"/>
    </source>
</evidence>
<feature type="repeat" description="WD" evidence="3">
    <location>
        <begin position="975"/>
        <end position="1016"/>
    </location>
</feature>
<evidence type="ECO:0000313" key="5">
    <source>
        <dbReference type="EMBL" id="MBD2612756.1"/>
    </source>
</evidence>
<evidence type="ECO:0000256" key="2">
    <source>
        <dbReference type="ARBA" id="ARBA00022737"/>
    </source>
</evidence>